<dbReference type="EMBL" id="JAODZU010000010">
    <property type="protein sequence ID" value="MDH0363466.1"/>
    <property type="molecule type" value="Genomic_DNA"/>
</dbReference>
<dbReference type="Pfam" id="PF13876">
    <property type="entry name" value="Phage_gp49_66"/>
    <property type="match status" value="1"/>
</dbReference>
<protein>
    <submittedName>
        <fullName evidence="2">Gp49 family protein</fullName>
    </submittedName>
</protein>
<sequence>MLVLAAIFITYQFAALPQEIKGLAGIVLSAVVFALAYLVLTLEAHKAELAKLNADAAIQTSMARMEAAKAGTQLYAQLAASSCGPVKVTGGSDNCTADAAGAHRMNLELAAMNALAYQSLIDLSDAKAMGARIRAAIDALLDKGAATGARCTCGPNQACSNCPRNVPATKATAGAVLAGSGHATADDSVEAMNQAKGKTAARITPEQVDANIAAEYSFTLDKALTGYPLVEGLDRVTLSVIVLRNGTKLVGVNYGAIDPARHDPEMGRTEARKEAIEQVWPLMGYELRSQLARRVLTDGDAAADLAGTPRPDNHVD</sequence>
<reference evidence="2" key="1">
    <citation type="submission" date="2022-09" db="EMBL/GenBank/DDBJ databases">
        <title>Intensive care unit water sources are persistently colonized with multi-drug resistant bacteria and are the site of extensive horizontal gene transfer of antibiotic resistance genes.</title>
        <authorList>
            <person name="Diorio-Toth L."/>
        </authorList>
    </citation>
    <scope>NUCLEOTIDE SEQUENCE</scope>
    <source>
        <strain evidence="2">GD04130</strain>
    </source>
</reference>
<name>A0AA42L7J6_9BURK</name>
<keyword evidence="1" id="KW-0472">Membrane</keyword>
<dbReference type="InterPro" id="IPR025915">
    <property type="entry name" value="Phage_gp49_66"/>
</dbReference>
<organism evidence="2 3">
    <name type="scientific">Comamonas aquatica</name>
    <dbReference type="NCBI Taxonomy" id="225991"/>
    <lineage>
        <taxon>Bacteria</taxon>
        <taxon>Pseudomonadati</taxon>
        <taxon>Pseudomonadota</taxon>
        <taxon>Betaproteobacteria</taxon>
        <taxon>Burkholderiales</taxon>
        <taxon>Comamonadaceae</taxon>
        <taxon>Comamonas</taxon>
    </lineage>
</organism>
<keyword evidence="1" id="KW-1133">Transmembrane helix</keyword>
<evidence type="ECO:0000256" key="1">
    <source>
        <dbReference type="SAM" id="Phobius"/>
    </source>
</evidence>
<dbReference type="AlphaFoldDB" id="A0AA42L7J6"/>
<proteinExistence type="predicted"/>
<dbReference type="RefSeq" id="WP_279860141.1">
    <property type="nucleotide sequence ID" value="NZ_JAODZU010000010.1"/>
</dbReference>
<accession>A0AA42L7J6</accession>
<gene>
    <name evidence="2" type="ORF">N7330_10455</name>
</gene>
<evidence type="ECO:0000313" key="3">
    <source>
        <dbReference type="Proteomes" id="UP001158297"/>
    </source>
</evidence>
<comment type="caution">
    <text evidence="2">The sequence shown here is derived from an EMBL/GenBank/DDBJ whole genome shotgun (WGS) entry which is preliminary data.</text>
</comment>
<dbReference type="Proteomes" id="UP001158297">
    <property type="component" value="Unassembled WGS sequence"/>
</dbReference>
<evidence type="ECO:0000313" key="2">
    <source>
        <dbReference type="EMBL" id="MDH0363466.1"/>
    </source>
</evidence>
<keyword evidence="1" id="KW-0812">Transmembrane</keyword>
<feature type="transmembrane region" description="Helical" evidence="1">
    <location>
        <begin position="24"/>
        <end position="42"/>
    </location>
</feature>